<protein>
    <recommendedName>
        <fullName evidence="3">DUF4254 domain-containing protein</fullName>
    </recommendedName>
</protein>
<keyword evidence="2" id="KW-1185">Reference proteome</keyword>
<proteinExistence type="predicted"/>
<evidence type="ECO:0000313" key="1">
    <source>
        <dbReference type="EMBL" id="CAG9931674.1"/>
    </source>
</evidence>
<reference evidence="1 2" key="1">
    <citation type="submission" date="2021-10" db="EMBL/GenBank/DDBJ databases">
        <authorList>
            <person name="Koch H."/>
        </authorList>
    </citation>
    <scope>NUCLEOTIDE SEQUENCE [LARGE SCALE GENOMIC DNA]</scope>
    <source>
        <strain evidence="1">6680</strain>
    </source>
</reference>
<dbReference type="RefSeq" id="WP_239795747.1">
    <property type="nucleotide sequence ID" value="NZ_OU912926.1"/>
</dbReference>
<accession>A0ABN8AG06</accession>
<gene>
    <name evidence="1" type="ORF">NTG6680_0421</name>
</gene>
<dbReference type="InterPro" id="IPR025350">
    <property type="entry name" value="DUF4254"/>
</dbReference>
<dbReference type="Pfam" id="PF14063">
    <property type="entry name" value="DUF4254"/>
    <property type="match status" value="1"/>
</dbReference>
<dbReference type="Proteomes" id="UP000839052">
    <property type="component" value="Chromosome"/>
</dbReference>
<dbReference type="EMBL" id="OU912926">
    <property type="protein sequence ID" value="CAG9931674.1"/>
    <property type="molecule type" value="Genomic_DNA"/>
</dbReference>
<organism evidence="1 2">
    <name type="scientific">Candidatus Nitrotoga arctica</name>
    <dbReference type="NCBI Taxonomy" id="453162"/>
    <lineage>
        <taxon>Bacteria</taxon>
        <taxon>Pseudomonadati</taxon>
        <taxon>Pseudomonadota</taxon>
        <taxon>Betaproteobacteria</taxon>
        <taxon>Nitrosomonadales</taxon>
        <taxon>Gallionellaceae</taxon>
        <taxon>Candidatus Nitrotoga</taxon>
    </lineage>
</organism>
<sequence>MHLITSHFVTTFHDTYLANPSWSASSVIDNTDGTELWKWIIKNHCNNCLLWAEEDLARRVKVSDIDIAMNKRAIDRYNQARNDAIECIDEQLLIALKLVDAISAQTDSPIVKVVKDARLNSETAGSMVDRMSILALKICAMRQQTERIEVDEAHRLMCHRKLERLNEQRSDLGACLDELLADTQAGRAYFKVYRQFKMYNDPQLNPALVAESKL</sequence>
<name>A0ABN8AG06_9PROT</name>
<evidence type="ECO:0008006" key="3">
    <source>
        <dbReference type="Google" id="ProtNLM"/>
    </source>
</evidence>
<evidence type="ECO:0000313" key="2">
    <source>
        <dbReference type="Proteomes" id="UP000839052"/>
    </source>
</evidence>